<dbReference type="PANTHER" id="PTHR46652">
    <property type="entry name" value="LEUCINE-RICH REPEAT AND IQ DOMAIN-CONTAINING PROTEIN 1-RELATED"/>
    <property type="match status" value="1"/>
</dbReference>
<dbReference type="PROSITE" id="PS51450">
    <property type="entry name" value="LRR"/>
    <property type="match status" value="4"/>
</dbReference>
<keyword evidence="3" id="KW-1185">Reference proteome</keyword>
<evidence type="ECO:0000313" key="4">
    <source>
        <dbReference type="RefSeq" id="XP_032810779.1"/>
    </source>
</evidence>
<dbReference type="InterPro" id="IPR001611">
    <property type="entry name" value="Leu-rich_rpt"/>
</dbReference>
<accession>A0AAJ7T4N6</accession>
<dbReference type="Pfam" id="PF14580">
    <property type="entry name" value="LRR_9"/>
    <property type="match status" value="1"/>
</dbReference>
<evidence type="ECO:0000256" key="2">
    <source>
        <dbReference type="ARBA" id="ARBA00022737"/>
    </source>
</evidence>
<evidence type="ECO:0000256" key="1">
    <source>
        <dbReference type="ARBA" id="ARBA00022614"/>
    </source>
</evidence>
<dbReference type="KEGG" id="pmrn:116942674"/>
<dbReference type="InterPro" id="IPR050836">
    <property type="entry name" value="SDS22/Internalin_LRR"/>
</dbReference>
<dbReference type="AlphaFoldDB" id="A0AAJ7T4N6"/>
<dbReference type="CDD" id="cd21340">
    <property type="entry name" value="PPP1R42"/>
    <property type="match status" value="1"/>
</dbReference>
<dbReference type="SUPFAM" id="SSF52058">
    <property type="entry name" value="L domain-like"/>
    <property type="match status" value="1"/>
</dbReference>
<keyword evidence="1" id="KW-0433">Leucine-rich repeat</keyword>
<dbReference type="CTD" id="286187"/>
<reference evidence="4" key="1">
    <citation type="submission" date="2025-08" db="UniProtKB">
        <authorList>
            <consortium name="RefSeq"/>
        </authorList>
    </citation>
    <scope>IDENTIFICATION</scope>
    <source>
        <tissue evidence="4">Sperm</tissue>
    </source>
</reference>
<protein>
    <submittedName>
        <fullName evidence="4">Protein phosphatase 1 regulatory subunit 42 isoform X1</fullName>
    </submittedName>
</protein>
<name>A0AAJ7T4N6_PETMA</name>
<keyword evidence="2" id="KW-0677">Repeat</keyword>
<dbReference type="RefSeq" id="XP_032810779.1">
    <property type="nucleotide sequence ID" value="XM_032954888.1"/>
</dbReference>
<dbReference type="InterPro" id="IPR032675">
    <property type="entry name" value="LRR_dom_sf"/>
</dbReference>
<sequence length="355" mass="39916">MVLVTQTRNSRVTRRIASLASATWVSRGLCRVGSGTMVRLTAELIGRSEQHVRRRRAEPLALYLGRLTHLHLGEKDIEHVEDLSACRNLAVLYLYDNRLSRMPNLAFASHLTHLYLQNNALERMEGLASLRHLSKLYLGGNSISVVEGVEMLSELTELHLENQHLPPGEKLLFDPRCLSTLAGSLCVLNVSGNGLEELQELTCLSHMMQFMACENQLTDLQDLADVLTCWPKVWRLELLGNPFCQKPKYRDRVIMMSASLDILDGKEIKESARQFLLNWKASREAKRKAHEQMSTFGEASGDLVVQTGDTEARRRSMLLALPQHYICPPLAGSVVRPRRVTAPPRSYSLPAIGNN</sequence>
<gene>
    <name evidence="4" type="primary">PPP1R42</name>
</gene>
<dbReference type="PANTHER" id="PTHR46652:SF3">
    <property type="entry name" value="LEUCINE-RICH REPEAT-CONTAINING PROTEIN 9"/>
    <property type="match status" value="1"/>
</dbReference>
<dbReference type="Gene3D" id="3.80.10.10">
    <property type="entry name" value="Ribonuclease Inhibitor"/>
    <property type="match status" value="2"/>
</dbReference>
<organism evidence="3 4">
    <name type="scientific">Petromyzon marinus</name>
    <name type="common">Sea lamprey</name>
    <dbReference type="NCBI Taxonomy" id="7757"/>
    <lineage>
        <taxon>Eukaryota</taxon>
        <taxon>Metazoa</taxon>
        <taxon>Chordata</taxon>
        <taxon>Craniata</taxon>
        <taxon>Vertebrata</taxon>
        <taxon>Cyclostomata</taxon>
        <taxon>Hyperoartia</taxon>
        <taxon>Petromyzontiformes</taxon>
        <taxon>Petromyzontidae</taxon>
        <taxon>Petromyzon</taxon>
    </lineage>
</organism>
<evidence type="ECO:0000313" key="3">
    <source>
        <dbReference type="Proteomes" id="UP001318040"/>
    </source>
</evidence>
<dbReference type="Pfam" id="PF13855">
    <property type="entry name" value="LRR_8"/>
    <property type="match status" value="1"/>
</dbReference>
<dbReference type="Proteomes" id="UP001318040">
    <property type="component" value="Chromosome 15"/>
</dbReference>
<proteinExistence type="predicted"/>
<dbReference type="SMART" id="SM00365">
    <property type="entry name" value="LRR_SD22"/>
    <property type="match status" value="4"/>
</dbReference>